<dbReference type="UniPathway" id="UPA00705"/>
<dbReference type="Pfam" id="PF02935">
    <property type="entry name" value="COX7C"/>
    <property type="match status" value="1"/>
</dbReference>
<dbReference type="GO" id="GO:0045277">
    <property type="term" value="C:respiratory chain complex IV"/>
    <property type="evidence" value="ECO:0007669"/>
    <property type="project" value="UniProtKB-UniRule"/>
</dbReference>
<name>A0A1Q3EKB0_LENED</name>
<keyword evidence="6 7" id="KW-0472">Membrane</keyword>
<dbReference type="GO" id="GO:0006123">
    <property type="term" value="P:mitochondrial electron transport, cytochrome c to oxygen"/>
    <property type="evidence" value="ECO:0007669"/>
    <property type="project" value="UniProtKB-UniRule"/>
</dbReference>
<keyword evidence="7" id="KW-0809">Transit peptide</keyword>
<evidence type="ECO:0000256" key="3">
    <source>
        <dbReference type="ARBA" id="ARBA00010514"/>
    </source>
</evidence>
<evidence type="ECO:0000256" key="7">
    <source>
        <dbReference type="RuleBase" id="RU368123"/>
    </source>
</evidence>
<sequence length="78" mass="8385">MSLALASRSAARAHSAVFRRQLHASGAVRSPHGEYHHLPFAWPHDKKASFALKLTAYLGIGFAIPFIAGAYQLKKGGA</sequence>
<evidence type="ECO:0000313" key="8">
    <source>
        <dbReference type="EMBL" id="GAW07657.1"/>
    </source>
</evidence>
<evidence type="ECO:0000256" key="1">
    <source>
        <dbReference type="ARBA" id="ARBA00004434"/>
    </source>
</evidence>
<organism evidence="8 9">
    <name type="scientific">Lentinula edodes</name>
    <name type="common">Shiitake mushroom</name>
    <name type="synonym">Lentinus edodes</name>
    <dbReference type="NCBI Taxonomy" id="5353"/>
    <lineage>
        <taxon>Eukaryota</taxon>
        <taxon>Fungi</taxon>
        <taxon>Dikarya</taxon>
        <taxon>Basidiomycota</taxon>
        <taxon>Agaricomycotina</taxon>
        <taxon>Agaricomycetes</taxon>
        <taxon>Agaricomycetidae</taxon>
        <taxon>Agaricales</taxon>
        <taxon>Marasmiineae</taxon>
        <taxon>Omphalotaceae</taxon>
        <taxon>Lentinula</taxon>
    </lineage>
</organism>
<evidence type="ECO:0000256" key="6">
    <source>
        <dbReference type="ARBA" id="ARBA00023136"/>
    </source>
</evidence>
<dbReference type="Proteomes" id="UP000188533">
    <property type="component" value="Unassembled WGS sequence"/>
</dbReference>
<dbReference type="EMBL" id="BDGU01000482">
    <property type="protein sequence ID" value="GAW07657.1"/>
    <property type="molecule type" value="Genomic_DNA"/>
</dbReference>
<evidence type="ECO:0000256" key="4">
    <source>
        <dbReference type="ARBA" id="ARBA00022792"/>
    </source>
</evidence>
<comment type="pathway">
    <text evidence="2 7">Energy metabolism; oxidative phosphorylation.</text>
</comment>
<protein>
    <recommendedName>
        <fullName evidence="7">Cytochrome c oxidase subunit 8, mitochondrial</fullName>
    </recommendedName>
    <alternativeName>
        <fullName evidence="7">Cytochrome c oxidase polypeptide VIII</fullName>
    </alternativeName>
</protein>
<reference evidence="8 9" key="1">
    <citation type="submission" date="2016-08" db="EMBL/GenBank/DDBJ databases">
        <authorList>
            <consortium name="Lentinula edodes genome sequencing consortium"/>
            <person name="Sakamoto Y."/>
            <person name="Nakade K."/>
            <person name="Sato S."/>
            <person name="Yoshida Y."/>
            <person name="Miyazaki K."/>
            <person name="Natsume S."/>
            <person name="Konno N."/>
        </authorList>
    </citation>
    <scope>NUCLEOTIDE SEQUENCE [LARGE SCALE GENOMIC DNA]</scope>
    <source>
        <strain evidence="8 9">NBRC 111202</strain>
    </source>
</reference>
<comment type="caution">
    <text evidence="8">The sequence shown here is derived from an EMBL/GenBank/DDBJ whole genome shotgun (WGS) entry which is preliminary data.</text>
</comment>
<gene>
    <name evidence="8" type="ORF">LENED_009665</name>
</gene>
<accession>A0A1Q3EKB0</accession>
<dbReference type="InterPro" id="IPR004202">
    <property type="entry name" value="COX7C/Cox8"/>
</dbReference>
<keyword evidence="9" id="KW-1185">Reference proteome</keyword>
<dbReference type="SUPFAM" id="SSF81427">
    <property type="entry name" value="Mitochondrial cytochrome c oxidase subunit VIIc (aka VIIIa)"/>
    <property type="match status" value="1"/>
</dbReference>
<dbReference type="STRING" id="5353.A0A1Q3EKB0"/>
<keyword evidence="7" id="KW-1133">Transmembrane helix</keyword>
<proteinExistence type="inferred from homology"/>
<comment type="subunit">
    <text evidence="7">Component of the cytochrome c oxidase (complex IV, CIV), a multisubunit enzyme composed of a catalytic core of 3 subunits and several supernumerary subunits. The complex exists as a monomer or a dimer and forms supercomplexes (SCs) in the inner mitochondrial membrane with ubiquinol-cytochrome c oxidoreductase (cytochrome b-c1 complex, complex III, CIII).</text>
</comment>
<keyword evidence="5 7" id="KW-0496">Mitochondrion</keyword>
<dbReference type="OrthoDB" id="9974841at2759"/>
<comment type="similarity">
    <text evidence="3 7">Belongs to the cytochrome c oxidase VIIc family.</text>
</comment>
<evidence type="ECO:0000313" key="9">
    <source>
        <dbReference type="Proteomes" id="UP000188533"/>
    </source>
</evidence>
<keyword evidence="7" id="KW-0812">Transmembrane</keyword>
<dbReference type="Gene3D" id="4.10.49.10">
    <property type="entry name" value="Cytochrome c oxidase subunit VIIc"/>
    <property type="match status" value="1"/>
</dbReference>
<comment type="function">
    <text evidence="7">Component of the cytochrome c oxidase, the last enzyme in the mitochondrial electron transport chain which drives oxidative phosphorylation. The respiratory chain contains 3 multisubunit complexes succinate dehydrogenase (complex II, CII), ubiquinol-cytochrome c oxidoreductase (cytochrome b-c1 complex, complex III, CIII) and cytochrome c oxidase (complex IV, CIV), that cooperate to transfer electrons derived from NADH and succinate to molecular oxygen, creating an electrochemical gradient over the inner membrane that drives transmembrane transport and the ATP synthase. Cytochrome c oxidase is the component of the respiratory chain that catalyzes the reduction of oxygen to water. Electrons originating from reduced cytochrome c in the intermembrane space (IMS) are transferred via the dinuclear copper A center (CU(A)) of subunit 2 and heme A of subunit 1 to the active site in subunit 1, a binuclear center (BNC) formed by heme A3 and copper B (CU(B)). The BNC reduces molecular oxygen to 2 water molecules using 4 electrons from cytochrome c in the IMS and 4 protons from the mitochondrial matrix.</text>
</comment>
<comment type="subcellular location">
    <subcellularLocation>
        <location evidence="1 7">Mitochondrion inner membrane</location>
        <topology evidence="1 7">Single-pass membrane protein</topology>
    </subcellularLocation>
</comment>
<dbReference type="GO" id="GO:0005743">
    <property type="term" value="C:mitochondrial inner membrane"/>
    <property type="evidence" value="ECO:0007669"/>
    <property type="project" value="UniProtKB-SubCell"/>
</dbReference>
<feature type="transmembrane region" description="Helical" evidence="7">
    <location>
        <begin position="54"/>
        <end position="73"/>
    </location>
</feature>
<evidence type="ECO:0000256" key="2">
    <source>
        <dbReference type="ARBA" id="ARBA00004673"/>
    </source>
</evidence>
<keyword evidence="4 7" id="KW-0999">Mitochondrion inner membrane</keyword>
<reference evidence="8 9" key="2">
    <citation type="submission" date="2017-02" db="EMBL/GenBank/DDBJ databases">
        <title>A genome survey and senescence transcriptome analysis in Lentinula edodes.</title>
        <authorList>
            <person name="Sakamoto Y."/>
            <person name="Nakade K."/>
            <person name="Sato S."/>
            <person name="Yoshida Y."/>
            <person name="Miyazaki K."/>
            <person name="Natsume S."/>
            <person name="Konno N."/>
        </authorList>
    </citation>
    <scope>NUCLEOTIDE SEQUENCE [LARGE SCALE GENOMIC DNA]</scope>
    <source>
        <strain evidence="8 9">NBRC 111202</strain>
    </source>
</reference>
<dbReference type="InterPro" id="IPR036636">
    <property type="entry name" value="COX7C/Cox8_sf"/>
</dbReference>
<evidence type="ECO:0000256" key="5">
    <source>
        <dbReference type="ARBA" id="ARBA00023128"/>
    </source>
</evidence>
<dbReference type="AlphaFoldDB" id="A0A1Q3EKB0"/>